<name>A0A168MXW6_ABSGL</name>
<evidence type="ECO:0000259" key="7">
    <source>
        <dbReference type="PROSITE" id="PS50157"/>
    </source>
</evidence>
<evidence type="ECO:0000313" key="9">
    <source>
        <dbReference type="Proteomes" id="UP000078561"/>
    </source>
</evidence>
<accession>A0A168MXW6</accession>
<keyword evidence="4" id="KW-0862">Zinc</keyword>
<dbReference type="PANTHER" id="PTHR23235:SF120">
    <property type="entry name" value="KRUPPEL-LIKE FACTOR 15"/>
    <property type="match status" value="1"/>
</dbReference>
<dbReference type="SMART" id="SM00355">
    <property type="entry name" value="ZnF_C2H2"/>
    <property type="match status" value="3"/>
</dbReference>
<evidence type="ECO:0000256" key="1">
    <source>
        <dbReference type="ARBA" id="ARBA00022723"/>
    </source>
</evidence>
<evidence type="ECO:0000256" key="6">
    <source>
        <dbReference type="SAM" id="MobiDB-lite"/>
    </source>
</evidence>
<reference evidence="8" key="1">
    <citation type="submission" date="2016-04" db="EMBL/GenBank/DDBJ databases">
        <authorList>
            <person name="Evans L.H."/>
            <person name="Alamgir A."/>
            <person name="Owens N."/>
            <person name="Weber N.D."/>
            <person name="Virtaneva K."/>
            <person name="Barbian K."/>
            <person name="Babar A."/>
            <person name="Rosenke K."/>
        </authorList>
    </citation>
    <scope>NUCLEOTIDE SEQUENCE [LARGE SCALE GENOMIC DNA]</scope>
    <source>
        <strain evidence="8">CBS 101.48</strain>
    </source>
</reference>
<evidence type="ECO:0000256" key="4">
    <source>
        <dbReference type="ARBA" id="ARBA00022833"/>
    </source>
</evidence>
<dbReference type="GO" id="GO:0000978">
    <property type="term" value="F:RNA polymerase II cis-regulatory region sequence-specific DNA binding"/>
    <property type="evidence" value="ECO:0007669"/>
    <property type="project" value="TreeGrafter"/>
</dbReference>
<dbReference type="SUPFAM" id="SSF57667">
    <property type="entry name" value="beta-beta-alpha zinc fingers"/>
    <property type="match status" value="2"/>
</dbReference>
<keyword evidence="2" id="KW-0677">Repeat</keyword>
<evidence type="ECO:0000313" key="8">
    <source>
        <dbReference type="EMBL" id="SAL99417.1"/>
    </source>
</evidence>
<organism evidence="8">
    <name type="scientific">Absidia glauca</name>
    <name type="common">Pin mould</name>
    <dbReference type="NCBI Taxonomy" id="4829"/>
    <lineage>
        <taxon>Eukaryota</taxon>
        <taxon>Fungi</taxon>
        <taxon>Fungi incertae sedis</taxon>
        <taxon>Mucoromycota</taxon>
        <taxon>Mucoromycotina</taxon>
        <taxon>Mucoromycetes</taxon>
        <taxon>Mucorales</taxon>
        <taxon>Cunninghamellaceae</taxon>
        <taxon>Absidia</taxon>
    </lineage>
</organism>
<dbReference type="STRING" id="4829.A0A168MXW6"/>
<dbReference type="Pfam" id="PF00096">
    <property type="entry name" value="zf-C2H2"/>
    <property type="match status" value="2"/>
</dbReference>
<feature type="domain" description="C2H2-type" evidence="7">
    <location>
        <begin position="148"/>
        <end position="176"/>
    </location>
</feature>
<dbReference type="EMBL" id="LT552697">
    <property type="protein sequence ID" value="SAL99417.1"/>
    <property type="molecule type" value="Genomic_DNA"/>
</dbReference>
<evidence type="ECO:0000256" key="2">
    <source>
        <dbReference type="ARBA" id="ARBA00022737"/>
    </source>
</evidence>
<dbReference type="FunFam" id="3.30.160.60:FF:002343">
    <property type="entry name" value="Zinc finger protein 33A"/>
    <property type="match status" value="1"/>
</dbReference>
<dbReference type="Pfam" id="PF13912">
    <property type="entry name" value="zf-C2H2_6"/>
    <property type="match status" value="1"/>
</dbReference>
<dbReference type="InParanoid" id="A0A168MXW6"/>
<dbReference type="FunFam" id="3.30.160.60:FF:000710">
    <property type="entry name" value="Zinc finger protein 768"/>
    <property type="match status" value="1"/>
</dbReference>
<dbReference type="AlphaFoldDB" id="A0A168MXW6"/>
<dbReference type="Proteomes" id="UP000078561">
    <property type="component" value="Unassembled WGS sequence"/>
</dbReference>
<keyword evidence="9" id="KW-1185">Reference proteome</keyword>
<keyword evidence="1" id="KW-0479">Metal-binding</keyword>
<protein>
    <recommendedName>
        <fullName evidence="7">C2H2-type domain-containing protein</fullName>
    </recommendedName>
</protein>
<feature type="domain" description="C2H2-type" evidence="7">
    <location>
        <begin position="92"/>
        <end position="119"/>
    </location>
</feature>
<proteinExistence type="predicted"/>
<keyword evidence="3 5" id="KW-0863">Zinc-finger</keyword>
<dbReference type="PANTHER" id="PTHR23235">
    <property type="entry name" value="KRUEPPEL-LIKE TRANSCRIPTION FACTOR"/>
    <property type="match status" value="1"/>
</dbReference>
<dbReference type="PROSITE" id="PS50157">
    <property type="entry name" value="ZINC_FINGER_C2H2_2"/>
    <property type="match status" value="3"/>
</dbReference>
<dbReference type="PROSITE" id="PS00028">
    <property type="entry name" value="ZINC_FINGER_C2H2_1"/>
    <property type="match status" value="2"/>
</dbReference>
<dbReference type="OrthoDB" id="8922241at2759"/>
<sequence>MTLPSHFFTMAENNNGTQTMSTLSLPPILHHGKHLPPLQNKSSPPHHPSIQKDARTSSSPLGCFLLTPTDFEPFPKRSQPPIAPTKSKKKSFRCDVCHHTFTRLNNLKSHLTTHASERPFKCTQCHQDFRRQYDLKRHLKLHTGEKPFLCTSCSRSFARSDALHRHQRLNGTTCHPTKPADAKPIQNDLPFVLLPSLKSEYDQMKESLCTLTAQYKSQQDEIEALKSACHDLQVENRVLSSLVMKNTNSLASKNQ</sequence>
<feature type="region of interest" description="Disordered" evidence="6">
    <location>
        <begin position="18"/>
        <end position="58"/>
    </location>
</feature>
<gene>
    <name evidence="8" type="primary">ABSGL_05031.1 scaffold 6272</name>
</gene>
<dbReference type="InterPro" id="IPR036236">
    <property type="entry name" value="Znf_C2H2_sf"/>
</dbReference>
<dbReference type="InterPro" id="IPR013087">
    <property type="entry name" value="Znf_C2H2_type"/>
</dbReference>
<dbReference type="GO" id="GO:0008270">
    <property type="term" value="F:zinc ion binding"/>
    <property type="evidence" value="ECO:0007669"/>
    <property type="project" value="UniProtKB-KW"/>
</dbReference>
<evidence type="ECO:0000256" key="3">
    <source>
        <dbReference type="ARBA" id="ARBA00022771"/>
    </source>
</evidence>
<dbReference type="Gene3D" id="3.30.160.60">
    <property type="entry name" value="Classic Zinc Finger"/>
    <property type="match status" value="3"/>
</dbReference>
<feature type="domain" description="C2H2-type" evidence="7">
    <location>
        <begin position="120"/>
        <end position="147"/>
    </location>
</feature>
<evidence type="ECO:0000256" key="5">
    <source>
        <dbReference type="PROSITE-ProRule" id="PRU00042"/>
    </source>
</evidence>
<dbReference type="GO" id="GO:0000981">
    <property type="term" value="F:DNA-binding transcription factor activity, RNA polymerase II-specific"/>
    <property type="evidence" value="ECO:0007669"/>
    <property type="project" value="TreeGrafter"/>
</dbReference>